<protein>
    <submittedName>
        <fullName evidence="2">Uncharacterized protein</fullName>
    </submittedName>
</protein>
<dbReference type="KEGG" id="vg:65130435"/>
<name>A0A7M1S334_9CAUD</name>
<evidence type="ECO:0000313" key="3">
    <source>
        <dbReference type="Proteomes" id="UP000593898"/>
    </source>
</evidence>
<dbReference type="Proteomes" id="UP000593898">
    <property type="component" value="Segment"/>
</dbReference>
<organism evidence="2 3">
    <name type="scientific">uncultured phage cr271_1</name>
    <dbReference type="NCBI Taxonomy" id="2772078"/>
    <lineage>
        <taxon>Viruses</taxon>
        <taxon>Duplodnaviria</taxon>
        <taxon>Heunggongvirae</taxon>
        <taxon>Uroviricota</taxon>
        <taxon>Caudoviricetes</taxon>
        <taxon>Crassvirales</taxon>
        <taxon>Intestiviridae</taxon>
        <taxon>Obtuvirinae</taxon>
        <taxon>Hacihdavirus</taxon>
        <taxon>Hacihdavirus animalis</taxon>
    </lineage>
</organism>
<dbReference type="EMBL" id="MT774394">
    <property type="protein sequence ID" value="QOR59870.1"/>
    <property type="molecule type" value="Genomic_DNA"/>
</dbReference>
<keyword evidence="1" id="KW-1133">Transmembrane helix</keyword>
<reference evidence="2 3" key="1">
    <citation type="submission" date="2020-07" db="EMBL/GenBank/DDBJ databases">
        <title>Taxonomic proposal: Crassvirales, a new order of highly abundant and diverse bacterial viruses.</title>
        <authorList>
            <person name="Shkoporov A.N."/>
            <person name="Stockdale S.R."/>
            <person name="Guerin E."/>
            <person name="Ross R.P."/>
            <person name="Hill C."/>
        </authorList>
    </citation>
    <scope>NUCLEOTIDE SEQUENCE [LARGE SCALE GENOMIC DNA]</scope>
</reference>
<accession>A0A7M1S334</accession>
<evidence type="ECO:0000256" key="1">
    <source>
        <dbReference type="SAM" id="Phobius"/>
    </source>
</evidence>
<sequence length="77" mass="8387">MNKLSAYAFCFIVVLIGLNLIGTCNDNMKIKDNSVIEEDSCVCGIDDTIDTLVIEEVNSDDLVQGTLSSITGYSYID</sequence>
<keyword evidence="1" id="KW-0812">Transmembrane</keyword>
<dbReference type="RefSeq" id="YP_010112028.1">
    <property type="nucleotide sequence ID" value="NC_055887.1"/>
</dbReference>
<dbReference type="GeneID" id="65130435"/>
<feature type="transmembrane region" description="Helical" evidence="1">
    <location>
        <begin position="6"/>
        <end position="24"/>
    </location>
</feature>
<proteinExistence type="predicted"/>
<evidence type="ECO:0000313" key="2">
    <source>
        <dbReference type="EMBL" id="QOR59870.1"/>
    </source>
</evidence>
<keyword evidence="1" id="KW-0472">Membrane</keyword>
<keyword evidence="3" id="KW-1185">Reference proteome</keyword>